<evidence type="ECO:0000256" key="2">
    <source>
        <dbReference type="ARBA" id="ARBA00006772"/>
    </source>
</evidence>
<keyword evidence="6 7" id="KW-0472">Membrane</keyword>
<organism evidence="8 9">
    <name type="scientific">Onchocerca volvulus</name>
    <dbReference type="NCBI Taxonomy" id="6282"/>
    <lineage>
        <taxon>Eukaryota</taxon>
        <taxon>Metazoa</taxon>
        <taxon>Ecdysozoa</taxon>
        <taxon>Nematoda</taxon>
        <taxon>Chromadorea</taxon>
        <taxon>Rhabditida</taxon>
        <taxon>Spirurina</taxon>
        <taxon>Spiruromorpha</taxon>
        <taxon>Filarioidea</taxon>
        <taxon>Onchocercidae</taxon>
        <taxon>Onchocerca</taxon>
    </lineage>
</organism>
<feature type="transmembrane region" description="Helical" evidence="7">
    <location>
        <begin position="242"/>
        <end position="269"/>
    </location>
</feature>
<dbReference type="PANTHER" id="PTHR10283:SF82">
    <property type="entry name" value="SOLUTE CARRIER FAMILY 13 MEMBER 2"/>
    <property type="match status" value="1"/>
</dbReference>
<dbReference type="EnsemblMetazoa" id="OVOC4526.1">
    <property type="protein sequence ID" value="OVOC4526.1"/>
    <property type="gene ID" value="WBGene00241335"/>
</dbReference>
<protein>
    <submittedName>
        <fullName evidence="8">Uncharacterized protein</fullName>
    </submittedName>
</protein>
<dbReference type="PROSITE" id="PS01271">
    <property type="entry name" value="NA_SULFATE"/>
    <property type="match status" value="1"/>
</dbReference>
<evidence type="ECO:0000256" key="7">
    <source>
        <dbReference type="SAM" id="Phobius"/>
    </source>
</evidence>
<accession>A0A8R1TT18</accession>
<feature type="transmembrane region" description="Helical" evidence="7">
    <location>
        <begin position="510"/>
        <end position="535"/>
    </location>
</feature>
<dbReference type="InterPro" id="IPR031312">
    <property type="entry name" value="Na/sul_symport_CS"/>
</dbReference>
<dbReference type="GO" id="GO:0005886">
    <property type="term" value="C:plasma membrane"/>
    <property type="evidence" value="ECO:0007669"/>
    <property type="project" value="TreeGrafter"/>
</dbReference>
<evidence type="ECO:0000313" key="9">
    <source>
        <dbReference type="Proteomes" id="UP000024404"/>
    </source>
</evidence>
<feature type="transmembrane region" description="Helical" evidence="7">
    <location>
        <begin position="97"/>
        <end position="116"/>
    </location>
</feature>
<feature type="transmembrane region" description="Helical" evidence="7">
    <location>
        <begin position="57"/>
        <end position="85"/>
    </location>
</feature>
<feature type="transmembrane region" description="Helical" evidence="7">
    <location>
        <begin position="389"/>
        <end position="406"/>
    </location>
</feature>
<feature type="transmembrane region" description="Helical" evidence="7">
    <location>
        <begin position="197"/>
        <end position="216"/>
    </location>
</feature>
<comment type="similarity">
    <text evidence="2">Belongs to the SLC13A/DASS transporter (TC 2.A.47) family. NADC subfamily.</text>
</comment>
<dbReference type="InterPro" id="IPR001898">
    <property type="entry name" value="SLC13A/DASS"/>
</dbReference>
<keyword evidence="9" id="KW-1185">Reference proteome</keyword>
<sequence>MLPLKSQIRYQQPESTSILSVLWNMRTYLVLTLTPVILLPILFSFPQNQNEAKCGYCVGIMAIYWVMEVLPLAVTALLPLVLYPLLGLMKSDDVAKMYLSDASILFIGGLMIAVAVQKCKLHNRVALFVLSIVPPQPCWIMLGFMLITAFSSMWISNTATAALLLPIAKSVIIELVNSNRRNEDPTEILSKDEHLMAKGLLISVAFGANIGGIGTITGTPSNLVLMGQIKEIFPLADTGINFISWMVFALPFVITCLLITWLTLVLIFFRNASKGHTAIKDTLRQKYDELPNLSFAEVGVSICFLILLTLWIMRDPHFKVKQIKKLRCIQINLILSGHPTESITYVTDATSAILVAIILFAIPNQKLDFSGKSKNIETLLDWKTVQAKFPWSVVLLLGGGFAIAAGVKESNLSYRIGETMQLLQIFPVNVIMAICIFITIFLTNICSNTVTASIFIPIVAELAKSLEIHPLYFMIPTTLASSMAFTLPVATPPNSIVFASGLLRVTDMLFAGILATIECGLLAILFMITWANYLFELDKVPLWAYTPAELIYRNHTLFDLLANGTVK</sequence>
<dbReference type="Pfam" id="PF00939">
    <property type="entry name" value="Na_sulph_symp"/>
    <property type="match status" value="1"/>
</dbReference>
<dbReference type="EMBL" id="CMVM020000136">
    <property type="status" value="NOT_ANNOTATED_CDS"/>
    <property type="molecule type" value="Genomic_DNA"/>
</dbReference>
<name>A0A8R1TT18_ONCVO</name>
<dbReference type="EMBL" id="CMVM020000135">
    <property type="status" value="NOT_ANNOTATED_CDS"/>
    <property type="molecule type" value="Genomic_DNA"/>
</dbReference>
<dbReference type="OMA" id="MLAINSW"/>
<feature type="transmembrane region" description="Helical" evidence="7">
    <location>
        <begin position="125"/>
        <end position="147"/>
    </location>
</feature>
<proteinExistence type="inferred from homology"/>
<dbReference type="GO" id="GO:0015141">
    <property type="term" value="F:succinate transmembrane transporter activity"/>
    <property type="evidence" value="ECO:0007669"/>
    <property type="project" value="TreeGrafter"/>
</dbReference>
<evidence type="ECO:0000256" key="3">
    <source>
        <dbReference type="ARBA" id="ARBA00022448"/>
    </source>
</evidence>
<dbReference type="Proteomes" id="UP000024404">
    <property type="component" value="Unassembled WGS sequence"/>
</dbReference>
<keyword evidence="4 7" id="KW-0812">Transmembrane</keyword>
<reference evidence="9" key="1">
    <citation type="submission" date="2013-10" db="EMBL/GenBank/DDBJ databases">
        <title>Genome sequencing of Onchocerca volvulus.</title>
        <authorList>
            <person name="Cotton J."/>
            <person name="Tsai J."/>
            <person name="Stanley E."/>
            <person name="Tracey A."/>
            <person name="Holroyd N."/>
            <person name="Lustigman S."/>
            <person name="Berriman M."/>
        </authorList>
    </citation>
    <scope>NUCLEOTIDE SEQUENCE</scope>
</reference>
<evidence type="ECO:0000256" key="5">
    <source>
        <dbReference type="ARBA" id="ARBA00022989"/>
    </source>
</evidence>
<reference evidence="8" key="2">
    <citation type="submission" date="2022-06" db="UniProtKB">
        <authorList>
            <consortium name="EnsemblMetazoa"/>
        </authorList>
    </citation>
    <scope>IDENTIFICATION</scope>
</reference>
<keyword evidence="5 7" id="KW-1133">Transmembrane helix</keyword>
<feature type="transmembrane region" description="Helical" evidence="7">
    <location>
        <begin position="27"/>
        <end position="45"/>
    </location>
</feature>
<evidence type="ECO:0000256" key="1">
    <source>
        <dbReference type="ARBA" id="ARBA00004141"/>
    </source>
</evidence>
<keyword evidence="3" id="KW-0813">Transport</keyword>
<evidence type="ECO:0000256" key="6">
    <source>
        <dbReference type="ARBA" id="ARBA00023136"/>
    </source>
</evidence>
<comment type="subcellular location">
    <subcellularLocation>
        <location evidence="1">Membrane</location>
        <topology evidence="1">Multi-pass membrane protein</topology>
    </subcellularLocation>
</comment>
<feature type="transmembrane region" description="Helical" evidence="7">
    <location>
        <begin position="290"/>
        <end position="313"/>
    </location>
</feature>
<evidence type="ECO:0000313" key="8">
    <source>
        <dbReference type="EnsemblMetazoa" id="OVOC4526.1"/>
    </source>
</evidence>
<dbReference type="AlphaFoldDB" id="A0A8R1TT18"/>
<dbReference type="GO" id="GO:0015137">
    <property type="term" value="F:citrate transmembrane transporter activity"/>
    <property type="evidence" value="ECO:0007669"/>
    <property type="project" value="TreeGrafter"/>
</dbReference>
<evidence type="ECO:0000256" key="4">
    <source>
        <dbReference type="ARBA" id="ARBA00022692"/>
    </source>
</evidence>
<feature type="transmembrane region" description="Helical" evidence="7">
    <location>
        <begin position="153"/>
        <end position="176"/>
    </location>
</feature>
<feature type="transmembrane region" description="Helical" evidence="7">
    <location>
        <begin position="343"/>
        <end position="362"/>
    </location>
</feature>
<feature type="transmembrane region" description="Helical" evidence="7">
    <location>
        <begin position="426"/>
        <end position="459"/>
    </location>
</feature>
<dbReference type="PANTHER" id="PTHR10283">
    <property type="entry name" value="SOLUTE CARRIER FAMILY 13 MEMBER"/>
    <property type="match status" value="1"/>
</dbReference>